<gene>
    <name evidence="3" type="ORF">PX52LOC_00375</name>
</gene>
<sequence>MQFLPEVMGAGVAWLDYDRDGLVDLLFVQSGTGGEKTTAKEPASRLYRNLGSGRFADVTDRVGLLTAGYGQGVAVGDYDNDGFPDLFISNVDGGQLFHNEPGGEARRFRDVTRESGLALDGWCSGCAFGDLHGTGRLDLFVCRYVAMDRKAYPECIEKGKAGPVRTVCGPQRFEGLRSYLFRNDGNGKFTDVSAAAGLEPGGKALGVVIFDLDDDGKADIFVGNDTVLNHHYQNLGGGKFRSVALRSGTAATVHGRPMGSMGVEVGDLTGHGLPDLFVTTYLMESTVLYRNRGRGFFTDVSESAGMFAASRDKVGWGTGLFDADLDGNLDLVVANGHTHRNADELQATSDGRPQRYAQLAQAFTGDGHGRFREVSATAGPYFQSPHTARGVAVADYDNDGRVDVAVTHVGGPPAMLRNVTATPHHWVRLELEGSSHRDPAGSNRDAVGATVSVKVGDRTLVRHLKGGGSYYSAQDRRLVVGVGPAVQIDEVSVRWPNAARTVQRFGPLAVDRGYRLLEGVPSPQPEPAKMAQP</sequence>
<dbReference type="InterPro" id="IPR027039">
    <property type="entry name" value="Crtac1"/>
</dbReference>
<dbReference type="AlphaFoldDB" id="A0A5C1A547"/>
<dbReference type="InterPro" id="IPR028994">
    <property type="entry name" value="Integrin_alpha_N"/>
</dbReference>
<evidence type="ECO:0000313" key="4">
    <source>
        <dbReference type="Proteomes" id="UP000324974"/>
    </source>
</evidence>
<dbReference type="InterPro" id="IPR013517">
    <property type="entry name" value="FG-GAP"/>
</dbReference>
<keyword evidence="1" id="KW-0732">Signal</keyword>
<dbReference type="PANTHER" id="PTHR16026">
    <property type="entry name" value="CARTILAGE ACIDIC PROTEIN 1"/>
    <property type="match status" value="1"/>
</dbReference>
<dbReference type="KEGG" id="lrs:PX52LOC_00375"/>
<dbReference type="Pfam" id="PF07593">
    <property type="entry name" value="UnbV_ASPIC"/>
    <property type="match status" value="1"/>
</dbReference>
<dbReference type="RefSeq" id="WP_168218759.1">
    <property type="nucleotide sequence ID" value="NZ_CP042425.1"/>
</dbReference>
<dbReference type="PANTHER" id="PTHR16026:SF0">
    <property type="entry name" value="CARTILAGE ACIDIC PROTEIN 1"/>
    <property type="match status" value="1"/>
</dbReference>
<proteinExistence type="predicted"/>
<dbReference type="Proteomes" id="UP000324974">
    <property type="component" value="Chromosome"/>
</dbReference>
<dbReference type="EMBL" id="CP042425">
    <property type="protein sequence ID" value="QEL13517.1"/>
    <property type="molecule type" value="Genomic_DNA"/>
</dbReference>
<feature type="domain" description="ASPIC/UnbV" evidence="2">
    <location>
        <begin position="446"/>
        <end position="513"/>
    </location>
</feature>
<keyword evidence="4" id="KW-1185">Reference proteome</keyword>
<dbReference type="SUPFAM" id="SSF69318">
    <property type="entry name" value="Integrin alpha N-terminal domain"/>
    <property type="match status" value="1"/>
</dbReference>
<accession>A0A5C1A547</accession>
<evidence type="ECO:0000259" key="2">
    <source>
        <dbReference type="Pfam" id="PF07593"/>
    </source>
</evidence>
<dbReference type="Gene3D" id="2.130.10.130">
    <property type="entry name" value="Integrin alpha, N-terminal"/>
    <property type="match status" value="2"/>
</dbReference>
<dbReference type="Pfam" id="PF13517">
    <property type="entry name" value="FG-GAP_3"/>
    <property type="match status" value="3"/>
</dbReference>
<name>A0A5C1A547_9BACT</name>
<protein>
    <submittedName>
        <fullName evidence="3">CRTAC1 family protein</fullName>
    </submittedName>
</protein>
<dbReference type="InterPro" id="IPR011519">
    <property type="entry name" value="UnbV_ASPIC"/>
</dbReference>
<evidence type="ECO:0000256" key="1">
    <source>
        <dbReference type="ARBA" id="ARBA00022729"/>
    </source>
</evidence>
<evidence type="ECO:0000313" key="3">
    <source>
        <dbReference type="EMBL" id="QEL13517.1"/>
    </source>
</evidence>
<reference evidence="4" key="1">
    <citation type="submission" date="2019-08" db="EMBL/GenBank/DDBJ databases">
        <title>Limnoglobus roseus gen. nov., sp. nov., a novel freshwater planctomycete with a giant genome from the family Gemmataceae.</title>
        <authorList>
            <person name="Kulichevskaya I.S."/>
            <person name="Naumoff D.G."/>
            <person name="Miroshnikov K."/>
            <person name="Ivanova A."/>
            <person name="Philippov D.A."/>
            <person name="Hakobyan A."/>
            <person name="Rijpstra I.C."/>
            <person name="Sinninghe Damste J.S."/>
            <person name="Liesack W."/>
            <person name="Dedysh S.N."/>
        </authorList>
    </citation>
    <scope>NUCLEOTIDE SEQUENCE [LARGE SCALE GENOMIC DNA]</scope>
    <source>
        <strain evidence="4">PX52</strain>
    </source>
</reference>
<organism evidence="3 4">
    <name type="scientific">Limnoglobus roseus</name>
    <dbReference type="NCBI Taxonomy" id="2598579"/>
    <lineage>
        <taxon>Bacteria</taxon>
        <taxon>Pseudomonadati</taxon>
        <taxon>Planctomycetota</taxon>
        <taxon>Planctomycetia</taxon>
        <taxon>Gemmatales</taxon>
        <taxon>Gemmataceae</taxon>
        <taxon>Limnoglobus</taxon>
    </lineage>
</organism>